<dbReference type="AlphaFoldDB" id="A0A3N2PUM5"/>
<organism evidence="2 3">
    <name type="scientific">Sodiomyces alkalinus (strain CBS 110278 / VKM F-3762 / F11)</name>
    <name type="common">Alkaliphilic filamentous fungus</name>
    <dbReference type="NCBI Taxonomy" id="1314773"/>
    <lineage>
        <taxon>Eukaryota</taxon>
        <taxon>Fungi</taxon>
        <taxon>Dikarya</taxon>
        <taxon>Ascomycota</taxon>
        <taxon>Pezizomycotina</taxon>
        <taxon>Sordariomycetes</taxon>
        <taxon>Hypocreomycetidae</taxon>
        <taxon>Glomerellales</taxon>
        <taxon>Plectosphaerellaceae</taxon>
        <taxon>Sodiomyces</taxon>
    </lineage>
</organism>
<dbReference type="EMBL" id="ML119056">
    <property type="protein sequence ID" value="ROT38036.1"/>
    <property type="molecule type" value="Genomic_DNA"/>
</dbReference>
<name>A0A3N2PUM5_SODAK</name>
<protein>
    <submittedName>
        <fullName evidence="2">Uncharacterized protein</fullName>
    </submittedName>
</protein>
<accession>A0A3N2PUM5</accession>
<dbReference type="Proteomes" id="UP000272025">
    <property type="component" value="Unassembled WGS sequence"/>
</dbReference>
<feature type="region of interest" description="Disordered" evidence="1">
    <location>
        <begin position="30"/>
        <end position="60"/>
    </location>
</feature>
<proteinExistence type="predicted"/>
<sequence length="186" mass="21136">MQHADLGLRRLNPRSLCLFWVSGINHKDAPADATLPPTQPTRTPPPHHVSSLTGFNSSDHEHTNVDAMELNTSSASPSHRKTSVRIAMAPILHILITSLENKTDNKQDMAPTETLKNLVNNHVLQAWRTDYSSRITQLSTRHPAFAPRNVPMKAIKEGFSDDRPLENPMRKWQQHYLPWMSDWVLI</sequence>
<evidence type="ECO:0000256" key="1">
    <source>
        <dbReference type="SAM" id="MobiDB-lite"/>
    </source>
</evidence>
<dbReference type="GeneID" id="39582733"/>
<gene>
    <name evidence="2" type="ORF">SODALDRAFT_360361</name>
</gene>
<evidence type="ECO:0000313" key="2">
    <source>
        <dbReference type="EMBL" id="ROT38036.1"/>
    </source>
</evidence>
<feature type="compositionally biased region" description="Pro residues" evidence="1">
    <location>
        <begin position="37"/>
        <end position="47"/>
    </location>
</feature>
<reference evidence="2 3" key="1">
    <citation type="journal article" date="2018" name="Mol. Ecol.">
        <title>The obligate alkalophilic soda-lake fungus Sodiomyces alkalinus has shifted to a protein diet.</title>
        <authorList>
            <person name="Grum-Grzhimaylo A.A."/>
            <person name="Falkoski D.L."/>
            <person name="van den Heuvel J."/>
            <person name="Valero-Jimenez C.A."/>
            <person name="Min B."/>
            <person name="Choi I.G."/>
            <person name="Lipzen A."/>
            <person name="Daum C.G."/>
            <person name="Aanen D.K."/>
            <person name="Tsang A."/>
            <person name="Henrissat B."/>
            <person name="Bilanenko E.N."/>
            <person name="de Vries R.P."/>
            <person name="van Kan J.A.L."/>
            <person name="Grigoriev I.V."/>
            <person name="Debets A.J.M."/>
        </authorList>
    </citation>
    <scope>NUCLEOTIDE SEQUENCE [LARGE SCALE GENOMIC DNA]</scope>
    <source>
        <strain evidence="2 3">F11</strain>
    </source>
</reference>
<evidence type="ECO:0000313" key="3">
    <source>
        <dbReference type="Proteomes" id="UP000272025"/>
    </source>
</evidence>
<keyword evidence="3" id="KW-1185">Reference proteome</keyword>
<dbReference type="RefSeq" id="XP_028465842.1">
    <property type="nucleotide sequence ID" value="XM_028614255.1"/>
</dbReference>